<dbReference type="KEGG" id="shd:SUTH_02301"/>
<dbReference type="SUPFAM" id="SSF81301">
    <property type="entry name" value="Nucleotidyltransferase"/>
    <property type="match status" value="1"/>
</dbReference>
<evidence type="ECO:0000313" key="3">
    <source>
        <dbReference type="EMBL" id="BAO30091.1"/>
    </source>
</evidence>
<evidence type="ECO:0000313" key="4">
    <source>
        <dbReference type="Proteomes" id="UP000031637"/>
    </source>
</evidence>
<organism evidence="3 4">
    <name type="scientific">Sulfuritalea hydrogenivorans sk43H</name>
    <dbReference type="NCBI Taxonomy" id="1223802"/>
    <lineage>
        <taxon>Bacteria</taxon>
        <taxon>Pseudomonadati</taxon>
        <taxon>Pseudomonadota</taxon>
        <taxon>Betaproteobacteria</taxon>
        <taxon>Nitrosomonadales</taxon>
        <taxon>Sterolibacteriaceae</taxon>
        <taxon>Sulfuritalea</taxon>
    </lineage>
</organism>
<dbReference type="Pfam" id="PF10335">
    <property type="entry name" value="DUF294_C"/>
    <property type="match status" value="1"/>
</dbReference>
<keyword evidence="4" id="KW-1185">Reference proteome</keyword>
<dbReference type="STRING" id="1223802.SUTH_02301"/>
<dbReference type="OrthoDB" id="9808528at2"/>
<accession>W0SGC7</accession>
<name>W0SGC7_9PROT</name>
<feature type="domain" description="DUF294" evidence="2">
    <location>
        <begin position="211"/>
        <end position="349"/>
    </location>
</feature>
<dbReference type="InterPro" id="IPR043519">
    <property type="entry name" value="NT_sf"/>
</dbReference>
<protein>
    <submittedName>
        <fullName evidence="3">Signal-transduction protein</fullName>
    </submittedName>
</protein>
<evidence type="ECO:0000259" key="2">
    <source>
        <dbReference type="Pfam" id="PF10335"/>
    </source>
</evidence>
<dbReference type="HOGENOM" id="CLU_027866_2_1_4"/>
<dbReference type="RefSeq" id="WP_052473568.1">
    <property type="nucleotide sequence ID" value="NZ_AP012547.1"/>
</dbReference>
<dbReference type="AlphaFoldDB" id="W0SGC7"/>
<dbReference type="Pfam" id="PF03445">
    <property type="entry name" value="DUF294"/>
    <property type="match status" value="1"/>
</dbReference>
<reference evidence="3 4" key="1">
    <citation type="journal article" date="2014" name="Syst. Appl. Microbiol.">
        <title>Complete genomes of freshwater sulfur oxidizers Sulfuricella denitrificans skB26 and Sulfuritalea hydrogenivorans sk43H: genetic insights into the sulfur oxidation pathway of betaproteobacteria.</title>
        <authorList>
            <person name="Watanabe T."/>
            <person name="Kojima H."/>
            <person name="Fukui M."/>
        </authorList>
    </citation>
    <scope>NUCLEOTIDE SEQUENCE [LARGE SCALE GENOMIC DNA]</scope>
    <source>
        <strain evidence="3">DSM22779</strain>
    </source>
</reference>
<sequence length="353" mass="38199">MTYDEILPQAGAIARASARIAAAPDVATLVSCAAEVRQLAVALHREEAGPALVTQALSRLNDAIGERVLAVLMPRFRLPPARWCWLGLGSEGRLEQTLATDQDNGLVFSALDDGEARQLRELFLPFARAANQALAECGFPLCDGEVMAGNPRWCLSLSEWLESFSGWVRTPEPEALLNAAIFFDFRPLAGDHGLAAVLRRALSDLTRGNEIFLRMMTVNALAAQPPLGRLRDFAVEAGSGGMIDLKKFGSRIFVDAARILALGAGIPETGTAPRLRRAAAEGVMTGTDAEAWIHAFHAVQGGRLASQVAAEARSGNLVDPLQLNDFDRRVLLEGLRQARAMQQLLKSRYHIET</sequence>
<dbReference type="InterPro" id="IPR005105">
    <property type="entry name" value="GlnD_Uridyltrans_N"/>
</dbReference>
<dbReference type="CDD" id="cd05401">
    <property type="entry name" value="NT_GlnE_GlnD_like"/>
    <property type="match status" value="1"/>
</dbReference>
<dbReference type="GO" id="GO:0008773">
    <property type="term" value="F:[protein-PII] uridylyltransferase activity"/>
    <property type="evidence" value="ECO:0007669"/>
    <property type="project" value="InterPro"/>
</dbReference>
<proteinExistence type="predicted"/>
<dbReference type="InterPro" id="IPR018821">
    <property type="entry name" value="DUF294_put_nucleoTrafse_sb-bd"/>
</dbReference>
<gene>
    <name evidence="3" type="ORF">SUTH_02301</name>
</gene>
<dbReference type="Proteomes" id="UP000031637">
    <property type="component" value="Chromosome"/>
</dbReference>
<dbReference type="EMBL" id="AP012547">
    <property type="protein sequence ID" value="BAO30091.1"/>
    <property type="molecule type" value="Genomic_DNA"/>
</dbReference>
<feature type="domain" description="Protein-PII uridylyltransferase N-terminal" evidence="1">
    <location>
        <begin position="35"/>
        <end position="174"/>
    </location>
</feature>
<evidence type="ECO:0000259" key="1">
    <source>
        <dbReference type="Pfam" id="PF03445"/>
    </source>
</evidence>